<evidence type="ECO:0000313" key="3">
    <source>
        <dbReference type="Proteomes" id="UP000596742"/>
    </source>
</evidence>
<reference evidence="2" key="1">
    <citation type="submission" date="2018-11" db="EMBL/GenBank/DDBJ databases">
        <authorList>
            <person name="Alioto T."/>
            <person name="Alioto T."/>
        </authorList>
    </citation>
    <scope>NUCLEOTIDE SEQUENCE</scope>
</reference>
<keyword evidence="3" id="KW-1185">Reference proteome</keyword>
<organism evidence="2 3">
    <name type="scientific">Mytilus galloprovincialis</name>
    <name type="common">Mediterranean mussel</name>
    <dbReference type="NCBI Taxonomy" id="29158"/>
    <lineage>
        <taxon>Eukaryota</taxon>
        <taxon>Metazoa</taxon>
        <taxon>Spiralia</taxon>
        <taxon>Lophotrochozoa</taxon>
        <taxon>Mollusca</taxon>
        <taxon>Bivalvia</taxon>
        <taxon>Autobranchia</taxon>
        <taxon>Pteriomorphia</taxon>
        <taxon>Mytilida</taxon>
        <taxon>Mytiloidea</taxon>
        <taxon>Mytilidae</taxon>
        <taxon>Mytilinae</taxon>
        <taxon>Mytilus</taxon>
    </lineage>
</organism>
<proteinExistence type="predicted"/>
<evidence type="ECO:0000256" key="1">
    <source>
        <dbReference type="SAM" id="MobiDB-lite"/>
    </source>
</evidence>
<sequence length="156" mass="16034">MAQGQEVCRDQSGSQAQSEVATSHYRGQGGSVGTGMSCPVSGYEARGPGLEGHILAVHVAEVFQDLVVSDQGAQRSAAMGTHPLGNKPTGDWGLTPEDLSAEWGAMAAVCANWHRGGSANQLACSAHALEGAGGVNRSFTEASALGLSWESQPQLQ</sequence>
<dbReference type="AlphaFoldDB" id="A0A8B6FY53"/>
<dbReference type="EMBL" id="UYJE01007615">
    <property type="protein sequence ID" value="VDI56479.1"/>
    <property type="molecule type" value="Genomic_DNA"/>
</dbReference>
<feature type="compositionally biased region" description="Polar residues" evidence="1">
    <location>
        <begin position="11"/>
        <end position="21"/>
    </location>
</feature>
<dbReference type="Proteomes" id="UP000596742">
    <property type="component" value="Unassembled WGS sequence"/>
</dbReference>
<gene>
    <name evidence="2" type="ORF">MGAL_10B052718</name>
</gene>
<protein>
    <submittedName>
        <fullName evidence="2">Uncharacterized protein</fullName>
    </submittedName>
</protein>
<accession>A0A8B6FY53</accession>
<comment type="caution">
    <text evidence="2">The sequence shown here is derived from an EMBL/GenBank/DDBJ whole genome shotgun (WGS) entry which is preliminary data.</text>
</comment>
<feature type="region of interest" description="Disordered" evidence="1">
    <location>
        <begin position="1"/>
        <end position="28"/>
    </location>
</feature>
<name>A0A8B6FY53_MYTGA</name>
<evidence type="ECO:0000313" key="2">
    <source>
        <dbReference type="EMBL" id="VDI56479.1"/>
    </source>
</evidence>